<dbReference type="GO" id="GO:0003677">
    <property type="term" value="F:DNA binding"/>
    <property type="evidence" value="ECO:0007669"/>
    <property type="project" value="UniProtKB-KW"/>
</dbReference>
<keyword evidence="5" id="KW-0862">Zinc</keyword>
<keyword evidence="7" id="KW-0804">Transcription</keyword>
<feature type="domain" description="C2H2-type" evidence="11">
    <location>
        <begin position="110"/>
        <end position="137"/>
    </location>
</feature>
<evidence type="ECO:0000256" key="2">
    <source>
        <dbReference type="ARBA" id="ARBA00022723"/>
    </source>
</evidence>
<evidence type="ECO:0000256" key="6">
    <source>
        <dbReference type="ARBA" id="ARBA00023015"/>
    </source>
</evidence>
<dbReference type="Gene3D" id="3.30.160.60">
    <property type="entry name" value="Classic Zinc Finger"/>
    <property type="match status" value="3"/>
</dbReference>
<dbReference type="PROSITE" id="PS50157">
    <property type="entry name" value="ZINC_FINGER_C2H2_2"/>
    <property type="match status" value="2"/>
</dbReference>
<sequence>MLHRTATIIEIRLKTEESENLDIEEVIIKEEDPEEETEPRTLDVQTETPTKNEMEPDFSFISDKSVTSSQITVTLCDAETLETTTRSGCSSSQDSKLLQHSGIDSREKPYTCQQCGKSYNLQQSYKRHLRVHTGEEPYTCQLCGKSFRWQQSYTRHIRVHTGEKPYSCPQCGKRFSQ</sequence>
<dbReference type="Pfam" id="PF13912">
    <property type="entry name" value="zf-C2H2_6"/>
    <property type="match status" value="1"/>
</dbReference>
<evidence type="ECO:0000313" key="12">
    <source>
        <dbReference type="EMBL" id="TRY64712.1"/>
    </source>
</evidence>
<comment type="caution">
    <text evidence="12">The sequence shown here is derived from an EMBL/GenBank/DDBJ whole genome shotgun (WGS) entry which is preliminary data.</text>
</comment>
<evidence type="ECO:0000313" key="13">
    <source>
        <dbReference type="Proteomes" id="UP000316079"/>
    </source>
</evidence>
<dbReference type="EMBL" id="SRMA01026975">
    <property type="protein sequence ID" value="TRY64712.1"/>
    <property type="molecule type" value="Genomic_DNA"/>
</dbReference>
<dbReference type="SMART" id="SM00355">
    <property type="entry name" value="ZnF_C2H2"/>
    <property type="match status" value="2"/>
</dbReference>
<reference evidence="12 13" key="1">
    <citation type="journal article" date="2019" name="Sci. Data">
        <title>Hybrid genome assembly and annotation of Danionella translucida.</title>
        <authorList>
            <person name="Kadobianskyi M."/>
            <person name="Schulze L."/>
            <person name="Schuelke M."/>
            <person name="Judkewitz B."/>
        </authorList>
    </citation>
    <scope>NUCLEOTIDE SEQUENCE [LARGE SCALE GENOMIC DNA]</scope>
    <source>
        <strain evidence="12 13">Bolton</strain>
    </source>
</reference>
<keyword evidence="6" id="KW-0805">Transcription regulation</keyword>
<protein>
    <recommendedName>
        <fullName evidence="11">C2H2-type domain-containing protein</fullName>
    </recommendedName>
</protein>
<evidence type="ECO:0000256" key="1">
    <source>
        <dbReference type="ARBA" id="ARBA00004123"/>
    </source>
</evidence>
<keyword evidence="8" id="KW-0539">Nucleus</keyword>
<dbReference type="InterPro" id="IPR013087">
    <property type="entry name" value="Znf_C2H2_type"/>
</dbReference>
<accession>A0A553NGY3</accession>
<dbReference type="SUPFAM" id="SSF57667">
    <property type="entry name" value="beta-beta-alpha zinc fingers"/>
    <property type="match status" value="2"/>
</dbReference>
<feature type="domain" description="C2H2-type" evidence="11">
    <location>
        <begin position="138"/>
        <end position="165"/>
    </location>
</feature>
<dbReference type="PROSITE" id="PS00028">
    <property type="entry name" value="ZINC_FINGER_C2H2_1"/>
    <property type="match status" value="2"/>
</dbReference>
<dbReference type="GO" id="GO:0005634">
    <property type="term" value="C:nucleus"/>
    <property type="evidence" value="ECO:0007669"/>
    <property type="project" value="UniProtKB-SubCell"/>
</dbReference>
<dbReference type="PANTHER" id="PTHR24394:SF48">
    <property type="entry name" value="ZINC FINGER PROTEIN 771"/>
    <property type="match status" value="1"/>
</dbReference>
<evidence type="ECO:0000256" key="9">
    <source>
        <dbReference type="PROSITE-ProRule" id="PRU00042"/>
    </source>
</evidence>
<feature type="region of interest" description="Disordered" evidence="10">
    <location>
        <begin position="29"/>
        <end position="56"/>
    </location>
</feature>
<evidence type="ECO:0000256" key="4">
    <source>
        <dbReference type="ARBA" id="ARBA00022771"/>
    </source>
</evidence>
<keyword evidence="4 9" id="KW-0863">Zinc-finger</keyword>
<feature type="non-terminal residue" evidence="12">
    <location>
        <position position="177"/>
    </location>
</feature>
<dbReference type="GO" id="GO:0000981">
    <property type="term" value="F:DNA-binding transcription factor activity, RNA polymerase II-specific"/>
    <property type="evidence" value="ECO:0007669"/>
    <property type="project" value="TreeGrafter"/>
</dbReference>
<evidence type="ECO:0000259" key="11">
    <source>
        <dbReference type="PROSITE" id="PS50157"/>
    </source>
</evidence>
<gene>
    <name evidence="12" type="ORF">DNTS_022755</name>
</gene>
<dbReference type="Pfam" id="PF13465">
    <property type="entry name" value="zf-H2C2_2"/>
    <property type="match status" value="1"/>
</dbReference>
<dbReference type="STRING" id="623744.A0A553NGY3"/>
<evidence type="ECO:0000256" key="3">
    <source>
        <dbReference type="ARBA" id="ARBA00022737"/>
    </source>
</evidence>
<comment type="subcellular location">
    <subcellularLocation>
        <location evidence="1">Nucleus</location>
    </subcellularLocation>
</comment>
<dbReference type="FunFam" id="3.30.160.60:FF:001639">
    <property type="entry name" value="Si:dkey-7i4.21"/>
    <property type="match status" value="2"/>
</dbReference>
<dbReference type="GO" id="GO:0008270">
    <property type="term" value="F:zinc ion binding"/>
    <property type="evidence" value="ECO:0007669"/>
    <property type="project" value="UniProtKB-KW"/>
</dbReference>
<dbReference type="OrthoDB" id="654211at2759"/>
<evidence type="ECO:0000256" key="8">
    <source>
        <dbReference type="ARBA" id="ARBA00023242"/>
    </source>
</evidence>
<evidence type="ECO:0000256" key="5">
    <source>
        <dbReference type="ARBA" id="ARBA00022833"/>
    </source>
</evidence>
<evidence type="ECO:0000256" key="7">
    <source>
        <dbReference type="ARBA" id="ARBA00023163"/>
    </source>
</evidence>
<dbReference type="InterPro" id="IPR036236">
    <property type="entry name" value="Znf_C2H2_sf"/>
</dbReference>
<evidence type="ECO:0000256" key="10">
    <source>
        <dbReference type="SAM" id="MobiDB-lite"/>
    </source>
</evidence>
<name>A0A553NGY3_9TELE</name>
<keyword evidence="3" id="KW-0677">Repeat</keyword>
<proteinExistence type="predicted"/>
<dbReference type="Proteomes" id="UP000316079">
    <property type="component" value="Unassembled WGS sequence"/>
</dbReference>
<dbReference type="AlphaFoldDB" id="A0A553NGY3"/>
<dbReference type="FunFam" id="3.30.160.60:FF:000100">
    <property type="entry name" value="Zinc finger 45-like"/>
    <property type="match status" value="1"/>
</dbReference>
<keyword evidence="2" id="KW-0479">Metal-binding</keyword>
<dbReference type="Pfam" id="PF00096">
    <property type="entry name" value="zf-C2H2"/>
    <property type="match status" value="1"/>
</dbReference>
<organism evidence="12 13">
    <name type="scientific">Danionella cerebrum</name>
    <dbReference type="NCBI Taxonomy" id="2873325"/>
    <lineage>
        <taxon>Eukaryota</taxon>
        <taxon>Metazoa</taxon>
        <taxon>Chordata</taxon>
        <taxon>Craniata</taxon>
        <taxon>Vertebrata</taxon>
        <taxon>Euteleostomi</taxon>
        <taxon>Actinopterygii</taxon>
        <taxon>Neopterygii</taxon>
        <taxon>Teleostei</taxon>
        <taxon>Ostariophysi</taxon>
        <taxon>Cypriniformes</taxon>
        <taxon>Danionidae</taxon>
        <taxon>Danioninae</taxon>
        <taxon>Danionella</taxon>
    </lineage>
</organism>
<keyword evidence="13" id="KW-1185">Reference proteome</keyword>
<dbReference type="PANTHER" id="PTHR24394">
    <property type="entry name" value="ZINC FINGER PROTEIN"/>
    <property type="match status" value="1"/>
</dbReference>